<dbReference type="AlphaFoldDB" id="A0A1S7UBX0"/>
<accession>A0A1S7UBX0</accession>
<reference evidence="1" key="1">
    <citation type="submission" date="2016-01" db="EMBL/GenBank/DDBJ databases">
        <authorList>
            <person name="Regsiter A."/>
            <person name="william w."/>
        </authorList>
    </citation>
    <scope>NUCLEOTIDE SEQUENCE</scope>
    <source>
        <strain evidence="1">NCPPB 1641</strain>
    </source>
</reference>
<keyword evidence="2" id="KW-1185">Reference proteome</keyword>
<evidence type="ECO:0000313" key="2">
    <source>
        <dbReference type="Proteomes" id="UP000192140"/>
    </source>
</evidence>
<organism evidence="1 2">
    <name type="scientific">Agrobacterium deltaense NCPPB 1641</name>
    <dbReference type="NCBI Taxonomy" id="1183425"/>
    <lineage>
        <taxon>Bacteria</taxon>
        <taxon>Pseudomonadati</taxon>
        <taxon>Pseudomonadota</taxon>
        <taxon>Alphaproteobacteria</taxon>
        <taxon>Hyphomicrobiales</taxon>
        <taxon>Rhizobiaceae</taxon>
        <taxon>Rhizobium/Agrobacterium group</taxon>
        <taxon>Agrobacterium</taxon>
    </lineage>
</organism>
<gene>
    <name evidence="1" type="ORF">AGR7A_pAt30129</name>
</gene>
<dbReference type="Proteomes" id="UP000192140">
    <property type="component" value="Unassembled WGS sequence"/>
</dbReference>
<sequence>MTKPFVSTYGNSRSSRLPTRFMSVRRDRLLRQISDHAKAGLRVPQAGSYWSCNDRSANARADVLDRHAVLVTGVDAEVADVRTCAHGKRLMNFLEAVLVCDTQRFIDVGDVEGQVRKASIARTDLIRTLAIVRAQVVNDLETMVGRLHIGDDNICPWHADDGLHVLRIARPLREQREAEAVSKKAHYAIEVVVADRIARVVETLDEGISFRCRH</sequence>
<protein>
    <submittedName>
        <fullName evidence="1">Uncharacterized protein</fullName>
    </submittedName>
</protein>
<proteinExistence type="predicted"/>
<dbReference type="EMBL" id="FCNP01000050">
    <property type="protein sequence ID" value="CVI64081.1"/>
    <property type="molecule type" value="Genomic_DNA"/>
</dbReference>
<name>A0A1S7UBX0_9HYPH</name>
<comment type="caution">
    <text evidence="1">The sequence shown here is derived from an EMBL/GenBank/DDBJ whole genome shotgun (WGS) entry which is preliminary data.</text>
</comment>
<evidence type="ECO:0000313" key="1">
    <source>
        <dbReference type="EMBL" id="CVI64081.1"/>
    </source>
</evidence>